<organism evidence="1 2">
    <name type="scientific">Croceitalea dokdonensis DOKDO 023</name>
    <dbReference type="NCBI Taxonomy" id="1300341"/>
    <lineage>
        <taxon>Bacteria</taxon>
        <taxon>Pseudomonadati</taxon>
        <taxon>Bacteroidota</taxon>
        <taxon>Flavobacteriia</taxon>
        <taxon>Flavobacteriales</taxon>
        <taxon>Flavobacteriaceae</taxon>
        <taxon>Croceitalea</taxon>
    </lineage>
</organism>
<name>A0A0N8H3U1_9FLAO</name>
<dbReference type="Proteomes" id="UP000050280">
    <property type="component" value="Unassembled WGS sequence"/>
</dbReference>
<comment type="caution">
    <text evidence="1">The sequence shown here is derived from an EMBL/GenBank/DDBJ whole genome shotgun (WGS) entry which is preliminary data.</text>
</comment>
<reference evidence="1 2" key="1">
    <citation type="submission" date="2015-09" db="EMBL/GenBank/DDBJ databases">
        <title>Genome sequence of the marine flavobacterium Croceitalea dokdonensis DOKDO 023 that contains proton- and sodium-pumping rhodopsins.</title>
        <authorList>
            <person name="Kwon S.-K."/>
            <person name="Lee H.K."/>
            <person name="Kwak M.-J."/>
            <person name="Kim J.F."/>
        </authorList>
    </citation>
    <scope>NUCLEOTIDE SEQUENCE [LARGE SCALE GENOMIC DNA]</scope>
    <source>
        <strain evidence="1 2">DOKDO 023</strain>
    </source>
</reference>
<sequence length="37" mass="4301">MFDALILVFNGMYALISFSHDTKGQEDKEHRICLTKK</sequence>
<keyword evidence="2" id="KW-1185">Reference proteome</keyword>
<protein>
    <submittedName>
        <fullName evidence="1">Uncharacterized protein</fullName>
    </submittedName>
</protein>
<accession>A0A0N8H3U1</accession>
<proteinExistence type="predicted"/>
<gene>
    <name evidence="1" type="ORF">I595_2783</name>
</gene>
<dbReference type="EMBL" id="LDJX01000005">
    <property type="protein sequence ID" value="KPM31516.1"/>
    <property type="molecule type" value="Genomic_DNA"/>
</dbReference>
<dbReference type="AlphaFoldDB" id="A0A0N8H3U1"/>
<evidence type="ECO:0000313" key="2">
    <source>
        <dbReference type="Proteomes" id="UP000050280"/>
    </source>
</evidence>
<evidence type="ECO:0000313" key="1">
    <source>
        <dbReference type="EMBL" id="KPM31516.1"/>
    </source>
</evidence>